<evidence type="ECO:0000256" key="1">
    <source>
        <dbReference type="SAM" id="MobiDB-lite"/>
    </source>
</evidence>
<evidence type="ECO:0000313" key="3">
    <source>
        <dbReference type="Proteomes" id="UP000053257"/>
    </source>
</evidence>
<sequence length="445" mass="48050">MTRPQRPRIWGGALVPNFSPLFPAPQRISHLQGGMPYGNPRPHPLEMYGTRRVYTDDSDLFLCALHSGWVSWTATRQARKEGKDLRLELRLSKEARFVGGLGAKFVGIPEGQAGLTDDDGSTLLSAGWGNGHDGSGMEILRAEFVKKGIAHNFSLRNRNQRLLEHAERSATLGCMSRIRKRRRVDAMFYNDCEDVPLSPSADADLVASRTIVLGCRSGLSKAGFKYCPVAVKNALFSTTEEHSRPRKKPRLSDNNGCRMDVDGESTRPVADPPTTNKLGSIIIETLIETFLVALQDDMDVAEKENAVNGFDDHLPSRRYTVSLVRTSAPEPAEKLVQPKSDAQQGSSNGLEAGVKQVEAPTAALTGVNEASAPSSATEVAPKLEAAEQDNVQGVDMTVNAETGTVSVPAETQPPVDPKDLEDGEVVVSAPPIPVESLPDKPSPAA</sequence>
<name>A0A0C3S832_PHLG1</name>
<dbReference type="OrthoDB" id="3596986at2759"/>
<feature type="region of interest" description="Disordered" evidence="1">
    <location>
        <begin position="238"/>
        <end position="273"/>
    </location>
</feature>
<dbReference type="AlphaFoldDB" id="A0A0C3S832"/>
<keyword evidence="3" id="KW-1185">Reference proteome</keyword>
<evidence type="ECO:0000313" key="2">
    <source>
        <dbReference type="EMBL" id="KIP07127.1"/>
    </source>
</evidence>
<reference evidence="2 3" key="1">
    <citation type="journal article" date="2014" name="PLoS Genet.">
        <title>Analysis of the Phlebiopsis gigantea genome, transcriptome and secretome provides insight into its pioneer colonization strategies of wood.</title>
        <authorList>
            <person name="Hori C."/>
            <person name="Ishida T."/>
            <person name="Igarashi K."/>
            <person name="Samejima M."/>
            <person name="Suzuki H."/>
            <person name="Master E."/>
            <person name="Ferreira P."/>
            <person name="Ruiz-Duenas F.J."/>
            <person name="Held B."/>
            <person name="Canessa P."/>
            <person name="Larrondo L.F."/>
            <person name="Schmoll M."/>
            <person name="Druzhinina I.S."/>
            <person name="Kubicek C.P."/>
            <person name="Gaskell J.A."/>
            <person name="Kersten P."/>
            <person name="St John F."/>
            <person name="Glasner J."/>
            <person name="Sabat G."/>
            <person name="Splinter BonDurant S."/>
            <person name="Syed K."/>
            <person name="Yadav J."/>
            <person name="Mgbeahuruike A.C."/>
            <person name="Kovalchuk A."/>
            <person name="Asiegbu F.O."/>
            <person name="Lackner G."/>
            <person name="Hoffmeister D."/>
            <person name="Rencoret J."/>
            <person name="Gutierrez A."/>
            <person name="Sun H."/>
            <person name="Lindquist E."/>
            <person name="Barry K."/>
            <person name="Riley R."/>
            <person name="Grigoriev I.V."/>
            <person name="Henrissat B."/>
            <person name="Kues U."/>
            <person name="Berka R.M."/>
            <person name="Martinez A.T."/>
            <person name="Covert S.F."/>
            <person name="Blanchette R.A."/>
            <person name="Cullen D."/>
        </authorList>
    </citation>
    <scope>NUCLEOTIDE SEQUENCE [LARGE SCALE GENOMIC DNA]</scope>
    <source>
        <strain evidence="2 3">11061_1 CR5-6</strain>
    </source>
</reference>
<dbReference type="STRING" id="745531.A0A0C3S832"/>
<feature type="region of interest" description="Disordered" evidence="1">
    <location>
        <begin position="329"/>
        <end position="350"/>
    </location>
</feature>
<organism evidence="2 3">
    <name type="scientific">Phlebiopsis gigantea (strain 11061_1 CR5-6)</name>
    <name type="common">White-rot fungus</name>
    <name type="synonym">Peniophora gigantea</name>
    <dbReference type="NCBI Taxonomy" id="745531"/>
    <lineage>
        <taxon>Eukaryota</taxon>
        <taxon>Fungi</taxon>
        <taxon>Dikarya</taxon>
        <taxon>Basidiomycota</taxon>
        <taxon>Agaricomycotina</taxon>
        <taxon>Agaricomycetes</taxon>
        <taxon>Polyporales</taxon>
        <taxon>Phanerochaetaceae</taxon>
        <taxon>Phlebiopsis</taxon>
    </lineage>
</organism>
<gene>
    <name evidence="2" type="ORF">PHLGIDRAFT_89959</name>
</gene>
<dbReference type="EMBL" id="KN840503">
    <property type="protein sequence ID" value="KIP07127.1"/>
    <property type="molecule type" value="Genomic_DNA"/>
</dbReference>
<feature type="region of interest" description="Disordered" evidence="1">
    <location>
        <begin position="387"/>
        <end position="445"/>
    </location>
</feature>
<feature type="non-terminal residue" evidence="2">
    <location>
        <position position="445"/>
    </location>
</feature>
<accession>A0A0C3S832</accession>
<proteinExistence type="predicted"/>
<dbReference type="Proteomes" id="UP000053257">
    <property type="component" value="Unassembled WGS sequence"/>
</dbReference>
<protein>
    <submittedName>
        <fullName evidence="2">Uncharacterized protein</fullName>
    </submittedName>
</protein>
<feature type="compositionally biased region" description="Polar residues" evidence="1">
    <location>
        <begin position="340"/>
        <end position="349"/>
    </location>
</feature>
<dbReference type="HOGENOM" id="CLU_616195_0_0_1"/>